<dbReference type="AlphaFoldDB" id="A0A0G4JP05"/>
<dbReference type="PANTHER" id="PTHR30250:SF26">
    <property type="entry name" value="PSMA PROTEIN"/>
    <property type="match status" value="1"/>
</dbReference>
<comment type="subcellular location">
    <subcellularLocation>
        <location evidence="1">Cell membrane</location>
        <topology evidence="1">Multi-pass membrane protein</topology>
    </subcellularLocation>
</comment>
<dbReference type="GO" id="GO:0005886">
    <property type="term" value="C:plasma membrane"/>
    <property type="evidence" value="ECO:0007669"/>
    <property type="project" value="UniProtKB-SubCell"/>
</dbReference>
<dbReference type="RefSeq" id="WP_048635590.1">
    <property type="nucleotide sequence ID" value="NZ_CGIG01000001.1"/>
</dbReference>
<evidence type="ECO:0000256" key="2">
    <source>
        <dbReference type="ARBA" id="ARBA00022475"/>
    </source>
</evidence>
<dbReference type="STRING" id="1109412.BN1221_00035c"/>
<feature type="transmembrane region" description="Helical" evidence="6">
    <location>
        <begin position="43"/>
        <end position="68"/>
    </location>
</feature>
<evidence type="ECO:0000313" key="8">
    <source>
        <dbReference type="Proteomes" id="UP000044377"/>
    </source>
</evidence>
<protein>
    <submittedName>
        <fullName evidence="7">Membrane protein involved in the export of O-antigen and teichoic acid</fullName>
    </submittedName>
</protein>
<dbReference type="InterPro" id="IPR050833">
    <property type="entry name" value="Poly_Biosynth_Transport"/>
</dbReference>
<proteinExistence type="predicted"/>
<feature type="transmembrane region" description="Helical" evidence="6">
    <location>
        <begin position="89"/>
        <end position="110"/>
    </location>
</feature>
<organism evidence="7 8">
    <name type="scientific">Brenneria goodwinii</name>
    <dbReference type="NCBI Taxonomy" id="1109412"/>
    <lineage>
        <taxon>Bacteria</taxon>
        <taxon>Pseudomonadati</taxon>
        <taxon>Pseudomonadota</taxon>
        <taxon>Gammaproteobacteria</taxon>
        <taxon>Enterobacterales</taxon>
        <taxon>Pectobacteriaceae</taxon>
        <taxon>Brenneria</taxon>
    </lineage>
</organism>
<dbReference type="EMBL" id="CGIG01000001">
    <property type="protein sequence ID" value="CPR13639.1"/>
    <property type="molecule type" value="Genomic_DNA"/>
</dbReference>
<evidence type="ECO:0000256" key="6">
    <source>
        <dbReference type="SAM" id="Phobius"/>
    </source>
</evidence>
<keyword evidence="3 6" id="KW-0812">Transmembrane</keyword>
<dbReference type="PANTHER" id="PTHR30250">
    <property type="entry name" value="PST FAMILY PREDICTED COLANIC ACID TRANSPORTER"/>
    <property type="match status" value="1"/>
</dbReference>
<name>A0A0G4JP05_9GAMM</name>
<feature type="transmembrane region" description="Helical" evidence="6">
    <location>
        <begin position="274"/>
        <end position="295"/>
    </location>
</feature>
<evidence type="ECO:0000256" key="4">
    <source>
        <dbReference type="ARBA" id="ARBA00022989"/>
    </source>
</evidence>
<dbReference type="InterPro" id="IPR002797">
    <property type="entry name" value="Polysacc_synth"/>
</dbReference>
<evidence type="ECO:0000256" key="3">
    <source>
        <dbReference type="ARBA" id="ARBA00022692"/>
    </source>
</evidence>
<feature type="transmembrane region" description="Helical" evidence="6">
    <location>
        <begin position="161"/>
        <end position="181"/>
    </location>
</feature>
<feature type="transmembrane region" description="Helical" evidence="6">
    <location>
        <begin position="347"/>
        <end position="370"/>
    </location>
</feature>
<feature type="transmembrane region" description="Helical" evidence="6">
    <location>
        <begin position="187"/>
        <end position="206"/>
    </location>
</feature>
<dbReference type="Pfam" id="PF01943">
    <property type="entry name" value="Polysacc_synt"/>
    <property type="match status" value="1"/>
</dbReference>
<keyword evidence="2" id="KW-1003">Cell membrane</keyword>
<sequence length="437" mass="49551">MNDFIKSRFVINISWNLLGFVVPIISAILAIPFLIKNIGLERFGILTLIFSLIGFMNVFDFGLTRAITRSVVKYKDDKNRLLSSIKTGWFLLLCVLLCISISLLFANRYISETIFNPSNKIIEQEINHSLIFIALSLPFVISQSVFVGVMEGCDAFKKISLGRIPFSLLMYLVPVTISFFIPSLSYITFSLCILRVIMAIIFYLLMSRELIKISKQKIMEAKISKNICFELIKYGGWVSVSNIIAPIMLYIDRFFVSSIIGASVVAYYTTPYEIVSKMSIVAVSISGVLFPLLSSKIFTDINSANKYFLKATFGIFFVLIIPVLLGLFLSKTILELWIDHSFAEQSYIIFCGFLIGFLIHGLMQPAFTWIQASGKPFITALAHVFDILLYVFYFPYLTKHYGTVGAVSAWVLRVSISLLVLHSIRFFLYKRGLNEKI</sequence>
<feature type="transmembrane region" description="Helical" evidence="6">
    <location>
        <begin position="9"/>
        <end position="31"/>
    </location>
</feature>
<keyword evidence="8" id="KW-1185">Reference proteome</keyword>
<keyword evidence="4 6" id="KW-1133">Transmembrane helix</keyword>
<feature type="transmembrane region" description="Helical" evidence="6">
    <location>
        <begin position="307"/>
        <end position="327"/>
    </location>
</feature>
<gene>
    <name evidence="7" type="ORF">BN1221_00035c</name>
</gene>
<keyword evidence="5 6" id="KW-0472">Membrane</keyword>
<reference evidence="8" key="1">
    <citation type="submission" date="2015-01" db="EMBL/GenBank/DDBJ databases">
        <authorList>
            <person name="Paterson Steve"/>
        </authorList>
    </citation>
    <scope>NUCLEOTIDE SEQUENCE [LARGE SCALE GENOMIC DNA]</scope>
    <source>
        <strain evidence="8">OBR1</strain>
    </source>
</reference>
<dbReference type="OrthoDB" id="9812647at2"/>
<accession>A0A0G4JP05</accession>
<feature type="transmembrane region" description="Helical" evidence="6">
    <location>
        <begin position="377"/>
        <end position="396"/>
    </location>
</feature>
<feature type="transmembrane region" description="Helical" evidence="6">
    <location>
        <begin position="408"/>
        <end position="428"/>
    </location>
</feature>
<evidence type="ECO:0000256" key="5">
    <source>
        <dbReference type="ARBA" id="ARBA00023136"/>
    </source>
</evidence>
<evidence type="ECO:0000313" key="7">
    <source>
        <dbReference type="EMBL" id="CPR13639.1"/>
    </source>
</evidence>
<feature type="transmembrane region" description="Helical" evidence="6">
    <location>
        <begin position="130"/>
        <end position="149"/>
    </location>
</feature>
<dbReference type="Proteomes" id="UP000044377">
    <property type="component" value="Unassembled WGS sequence"/>
</dbReference>
<evidence type="ECO:0000256" key="1">
    <source>
        <dbReference type="ARBA" id="ARBA00004651"/>
    </source>
</evidence>